<dbReference type="Proteomes" id="UP000246740">
    <property type="component" value="Unassembled WGS sequence"/>
</dbReference>
<dbReference type="InterPro" id="IPR029063">
    <property type="entry name" value="SAM-dependent_MTases_sf"/>
</dbReference>
<dbReference type="EMBL" id="KZ819227">
    <property type="protein sequence ID" value="PWY97018.1"/>
    <property type="molecule type" value="Genomic_DNA"/>
</dbReference>
<name>A0A317XHR8_9BASI</name>
<dbReference type="InterPro" id="IPR025714">
    <property type="entry name" value="Methyltranfer_dom"/>
</dbReference>
<feature type="domain" description="Methyltransferase" evidence="1">
    <location>
        <begin position="39"/>
        <end position="149"/>
    </location>
</feature>
<dbReference type="OrthoDB" id="10017101at2759"/>
<dbReference type="AlphaFoldDB" id="A0A317XHR8"/>
<dbReference type="FunCoup" id="A0A317XHR8">
    <property type="interactions" value="1"/>
</dbReference>
<dbReference type="Pfam" id="PF13847">
    <property type="entry name" value="Methyltransf_31"/>
    <property type="match status" value="1"/>
</dbReference>
<organism evidence="2 3">
    <name type="scientific">Testicularia cyperi</name>
    <dbReference type="NCBI Taxonomy" id="1882483"/>
    <lineage>
        <taxon>Eukaryota</taxon>
        <taxon>Fungi</taxon>
        <taxon>Dikarya</taxon>
        <taxon>Basidiomycota</taxon>
        <taxon>Ustilaginomycotina</taxon>
        <taxon>Ustilaginomycetes</taxon>
        <taxon>Ustilaginales</taxon>
        <taxon>Anthracoideaceae</taxon>
        <taxon>Testicularia</taxon>
    </lineage>
</organism>
<dbReference type="PANTHER" id="PTHR43591:SF24">
    <property type="entry name" value="2-METHOXY-6-POLYPRENYL-1,4-BENZOQUINOL METHYLASE, MITOCHONDRIAL"/>
    <property type="match status" value="1"/>
</dbReference>
<accession>A0A317XHR8</accession>
<dbReference type="CDD" id="cd02440">
    <property type="entry name" value="AdoMet_MTases"/>
    <property type="match status" value="1"/>
</dbReference>
<keyword evidence="2" id="KW-0489">Methyltransferase</keyword>
<dbReference type="PANTHER" id="PTHR43591">
    <property type="entry name" value="METHYLTRANSFERASE"/>
    <property type="match status" value="1"/>
</dbReference>
<dbReference type="STRING" id="1882483.A0A317XHR8"/>
<evidence type="ECO:0000313" key="2">
    <source>
        <dbReference type="EMBL" id="PWY97018.1"/>
    </source>
</evidence>
<reference evidence="2 3" key="1">
    <citation type="journal article" date="2018" name="Mol. Biol. Evol.">
        <title>Broad Genomic Sampling Reveals a Smut Pathogenic Ancestry of the Fungal Clade Ustilaginomycotina.</title>
        <authorList>
            <person name="Kijpornyongpan T."/>
            <person name="Mondo S.J."/>
            <person name="Barry K."/>
            <person name="Sandor L."/>
            <person name="Lee J."/>
            <person name="Lipzen A."/>
            <person name="Pangilinan J."/>
            <person name="LaButti K."/>
            <person name="Hainaut M."/>
            <person name="Henrissat B."/>
            <person name="Grigoriev I.V."/>
            <person name="Spatafora J.W."/>
            <person name="Aime M.C."/>
        </authorList>
    </citation>
    <scope>NUCLEOTIDE SEQUENCE [LARGE SCALE GENOMIC DNA]</scope>
    <source>
        <strain evidence="2 3">MCA 3645</strain>
    </source>
</reference>
<proteinExistence type="predicted"/>
<gene>
    <name evidence="2" type="ORF">BCV70DRAFT_219813</name>
</gene>
<keyword evidence="3" id="KW-1185">Reference proteome</keyword>
<dbReference type="InParanoid" id="A0A317XHR8"/>
<protein>
    <submittedName>
        <fullName evidence="2">S-adenosyl-L-methionine-dependent methyltransferase</fullName>
    </submittedName>
</protein>
<dbReference type="GO" id="GO:0032259">
    <property type="term" value="P:methylation"/>
    <property type="evidence" value="ECO:0007669"/>
    <property type="project" value="UniProtKB-KW"/>
</dbReference>
<sequence length="275" mass="30429">MSNPTYPTYTQGYSEAVLKSHASRTAENSAAFLIPHLRPDANILDVGCGPGTISASFLPYVPQGSVKGIDYSQHVVDSARKRAAEIDGAMPPNLSFEAASVFELPFADNSFDMVYTHQMLLHLPNAVDAIREMRRVCKTGGIVAIREGDWSVSLVYPECHVLELWKSVAEDVFRTTGAEPNAGRRLITWALEAGYDSSAITYSSSNQTYAGAPTASWWGQMWADRCRGDEWTRKAIQTGRVTQSDVDLIVRHWIAWSLRPDSVFVLLCGEVLLRK</sequence>
<evidence type="ECO:0000259" key="1">
    <source>
        <dbReference type="Pfam" id="PF13847"/>
    </source>
</evidence>
<keyword evidence="2" id="KW-0808">Transferase</keyword>
<dbReference type="SUPFAM" id="SSF53335">
    <property type="entry name" value="S-adenosyl-L-methionine-dependent methyltransferases"/>
    <property type="match status" value="1"/>
</dbReference>
<dbReference type="Gene3D" id="3.40.50.150">
    <property type="entry name" value="Vaccinia Virus protein VP39"/>
    <property type="match status" value="1"/>
</dbReference>
<evidence type="ECO:0000313" key="3">
    <source>
        <dbReference type="Proteomes" id="UP000246740"/>
    </source>
</evidence>
<dbReference type="GO" id="GO:0008168">
    <property type="term" value="F:methyltransferase activity"/>
    <property type="evidence" value="ECO:0007669"/>
    <property type="project" value="UniProtKB-KW"/>
</dbReference>